<dbReference type="CDD" id="cd07377">
    <property type="entry name" value="WHTH_GntR"/>
    <property type="match status" value="1"/>
</dbReference>
<dbReference type="PANTHER" id="PTHR43537:SF5">
    <property type="entry name" value="UXU OPERON TRANSCRIPTIONAL REGULATOR"/>
    <property type="match status" value="1"/>
</dbReference>
<dbReference type="Pfam" id="PF00392">
    <property type="entry name" value="GntR"/>
    <property type="match status" value="1"/>
</dbReference>
<dbReference type="RefSeq" id="WP_183199808.1">
    <property type="nucleotide sequence ID" value="NZ_JACIEK010000004.1"/>
</dbReference>
<evidence type="ECO:0000256" key="2">
    <source>
        <dbReference type="ARBA" id="ARBA00023125"/>
    </source>
</evidence>
<dbReference type="AlphaFoldDB" id="A0A7W6EBG9"/>
<dbReference type="SUPFAM" id="SSF46785">
    <property type="entry name" value="Winged helix' DNA-binding domain"/>
    <property type="match status" value="1"/>
</dbReference>
<dbReference type="PRINTS" id="PR00035">
    <property type="entry name" value="HTHGNTR"/>
</dbReference>
<feature type="domain" description="HTH gntR-type" evidence="4">
    <location>
        <begin position="21"/>
        <end position="89"/>
    </location>
</feature>
<sequence length="250" mass="27389">MSLTHFVLEHASELQGGIVRRNIRDVVAGKIAILIASGIFKIGDDLPSERDLASALQVSRESVRGGIQILAARGLLSVVHGSRTRVVSDEVGAEFTRMREPRLINGYGLDDIHAARLLVERPVVGDAAERIDDETIRFLREAVKTQRAATEDPVRFLISDREFHLAVYRACANPALADFVGDLYAYMMEHRCRAVAEPGAIARSVGDHEAILAALEARDRARTVAAFDTHLERIYRTTQDVLGPGDPSAA</sequence>
<comment type="caution">
    <text evidence="5">The sequence shown here is derived from an EMBL/GenBank/DDBJ whole genome shotgun (WGS) entry which is preliminary data.</text>
</comment>
<evidence type="ECO:0000313" key="6">
    <source>
        <dbReference type="Proteomes" id="UP000542776"/>
    </source>
</evidence>
<dbReference type="Proteomes" id="UP000542776">
    <property type="component" value="Unassembled WGS sequence"/>
</dbReference>
<dbReference type="GO" id="GO:0003677">
    <property type="term" value="F:DNA binding"/>
    <property type="evidence" value="ECO:0007669"/>
    <property type="project" value="UniProtKB-KW"/>
</dbReference>
<dbReference type="SUPFAM" id="SSF48008">
    <property type="entry name" value="GntR ligand-binding domain-like"/>
    <property type="match status" value="1"/>
</dbReference>
<protein>
    <submittedName>
        <fullName evidence="5">DNA-binding FadR family transcriptional regulator</fullName>
    </submittedName>
</protein>
<dbReference type="GO" id="GO:0003700">
    <property type="term" value="F:DNA-binding transcription factor activity"/>
    <property type="evidence" value="ECO:0007669"/>
    <property type="project" value="InterPro"/>
</dbReference>
<dbReference type="InterPro" id="IPR008920">
    <property type="entry name" value="TF_FadR/GntR_C"/>
</dbReference>
<evidence type="ECO:0000256" key="1">
    <source>
        <dbReference type="ARBA" id="ARBA00023015"/>
    </source>
</evidence>
<keyword evidence="2 5" id="KW-0238">DNA-binding</keyword>
<evidence type="ECO:0000259" key="4">
    <source>
        <dbReference type="PROSITE" id="PS50949"/>
    </source>
</evidence>
<dbReference type="EMBL" id="JACIEK010000004">
    <property type="protein sequence ID" value="MBB3998275.1"/>
    <property type="molecule type" value="Genomic_DNA"/>
</dbReference>
<organism evidence="5 6">
    <name type="scientific">Aureimonas pseudogalii</name>
    <dbReference type="NCBI Taxonomy" id="1744844"/>
    <lineage>
        <taxon>Bacteria</taxon>
        <taxon>Pseudomonadati</taxon>
        <taxon>Pseudomonadota</taxon>
        <taxon>Alphaproteobacteria</taxon>
        <taxon>Hyphomicrobiales</taxon>
        <taxon>Aurantimonadaceae</taxon>
        <taxon>Aureimonas</taxon>
    </lineage>
</organism>
<dbReference type="InterPro" id="IPR036390">
    <property type="entry name" value="WH_DNA-bd_sf"/>
</dbReference>
<accession>A0A7W6EBG9</accession>
<dbReference type="SMART" id="SM00345">
    <property type="entry name" value="HTH_GNTR"/>
    <property type="match status" value="1"/>
</dbReference>
<dbReference type="InterPro" id="IPR000524">
    <property type="entry name" value="Tscrpt_reg_HTH_GntR"/>
</dbReference>
<evidence type="ECO:0000256" key="3">
    <source>
        <dbReference type="ARBA" id="ARBA00023163"/>
    </source>
</evidence>
<dbReference type="SMART" id="SM00895">
    <property type="entry name" value="FCD"/>
    <property type="match status" value="1"/>
</dbReference>
<name>A0A7W6EBG9_9HYPH</name>
<dbReference type="InterPro" id="IPR036388">
    <property type="entry name" value="WH-like_DNA-bd_sf"/>
</dbReference>
<evidence type="ECO:0000313" key="5">
    <source>
        <dbReference type="EMBL" id="MBB3998275.1"/>
    </source>
</evidence>
<keyword evidence="6" id="KW-1185">Reference proteome</keyword>
<dbReference type="PROSITE" id="PS50949">
    <property type="entry name" value="HTH_GNTR"/>
    <property type="match status" value="1"/>
</dbReference>
<keyword evidence="3" id="KW-0804">Transcription</keyword>
<dbReference type="PANTHER" id="PTHR43537">
    <property type="entry name" value="TRANSCRIPTIONAL REGULATOR, GNTR FAMILY"/>
    <property type="match status" value="1"/>
</dbReference>
<gene>
    <name evidence="5" type="ORF">GGR04_002114</name>
</gene>
<proteinExistence type="predicted"/>
<dbReference type="Gene3D" id="1.20.120.530">
    <property type="entry name" value="GntR ligand-binding domain-like"/>
    <property type="match status" value="1"/>
</dbReference>
<dbReference type="InterPro" id="IPR011711">
    <property type="entry name" value="GntR_C"/>
</dbReference>
<keyword evidence="1" id="KW-0805">Transcription regulation</keyword>
<dbReference type="Pfam" id="PF07729">
    <property type="entry name" value="FCD"/>
    <property type="match status" value="1"/>
</dbReference>
<dbReference type="Gene3D" id="1.10.10.10">
    <property type="entry name" value="Winged helix-like DNA-binding domain superfamily/Winged helix DNA-binding domain"/>
    <property type="match status" value="1"/>
</dbReference>
<reference evidence="5 6" key="1">
    <citation type="submission" date="2020-08" db="EMBL/GenBank/DDBJ databases">
        <title>Genomic Encyclopedia of Type Strains, Phase IV (KMG-IV): sequencing the most valuable type-strain genomes for metagenomic binning, comparative biology and taxonomic classification.</title>
        <authorList>
            <person name="Goeker M."/>
        </authorList>
    </citation>
    <scope>NUCLEOTIDE SEQUENCE [LARGE SCALE GENOMIC DNA]</scope>
    <source>
        <strain evidence="5 6">DSM 102238</strain>
    </source>
</reference>